<dbReference type="Pfam" id="PF01569">
    <property type="entry name" value="PAP2"/>
    <property type="match status" value="1"/>
</dbReference>
<feature type="transmembrane region" description="Helical" evidence="1">
    <location>
        <begin position="27"/>
        <end position="52"/>
    </location>
</feature>
<reference evidence="3 4" key="1">
    <citation type="journal article" date="2016" name="Nat. Commun.">
        <title>Thousands of microbial genomes shed light on interconnected biogeochemical processes in an aquifer system.</title>
        <authorList>
            <person name="Anantharaman K."/>
            <person name="Brown C.T."/>
            <person name="Hug L.A."/>
            <person name="Sharon I."/>
            <person name="Castelle C.J."/>
            <person name="Probst A.J."/>
            <person name="Thomas B.C."/>
            <person name="Singh A."/>
            <person name="Wilkins M.J."/>
            <person name="Karaoz U."/>
            <person name="Brodie E.L."/>
            <person name="Williams K.H."/>
            <person name="Hubbard S.S."/>
            <person name="Banfield J.F."/>
        </authorList>
    </citation>
    <scope>NUCLEOTIDE SEQUENCE [LARGE SCALE GENOMIC DNA]</scope>
</reference>
<dbReference type="GO" id="GO:0042392">
    <property type="term" value="F:sphingosine-1-phosphate phosphatase activity"/>
    <property type="evidence" value="ECO:0007669"/>
    <property type="project" value="TreeGrafter"/>
</dbReference>
<dbReference type="Proteomes" id="UP000178040">
    <property type="component" value="Unassembled WGS sequence"/>
</dbReference>
<proteinExistence type="predicted"/>
<feature type="domain" description="Phosphatidic acid phosphatase type 2/haloperoxidase" evidence="2">
    <location>
        <begin position="68"/>
        <end position="183"/>
    </location>
</feature>
<feature type="transmembrane region" description="Helical" evidence="1">
    <location>
        <begin position="144"/>
        <end position="160"/>
    </location>
</feature>
<dbReference type="CDD" id="cd01610">
    <property type="entry name" value="PAP2_like"/>
    <property type="match status" value="1"/>
</dbReference>
<dbReference type="SUPFAM" id="SSF48317">
    <property type="entry name" value="Acid phosphatase/Vanadium-dependent haloperoxidase"/>
    <property type="match status" value="1"/>
</dbReference>
<feature type="transmembrane region" description="Helical" evidence="1">
    <location>
        <begin position="166"/>
        <end position="186"/>
    </location>
</feature>
<comment type="caution">
    <text evidence="3">The sequence shown here is derived from an EMBL/GenBank/DDBJ whole genome shotgun (WGS) entry which is preliminary data.</text>
</comment>
<keyword evidence="1" id="KW-1133">Transmembrane helix</keyword>
<gene>
    <name evidence="3" type="ORF">A3B40_00870</name>
</gene>
<evidence type="ECO:0000313" key="4">
    <source>
        <dbReference type="Proteomes" id="UP000178040"/>
    </source>
</evidence>
<name>A0A1F7IKH5_9BACT</name>
<evidence type="ECO:0000313" key="3">
    <source>
        <dbReference type="EMBL" id="OGK43859.1"/>
    </source>
</evidence>
<dbReference type="PANTHER" id="PTHR14969">
    <property type="entry name" value="SPHINGOSINE-1-PHOSPHATE PHOSPHOHYDROLASE"/>
    <property type="match status" value="1"/>
</dbReference>
<dbReference type="SMART" id="SM00014">
    <property type="entry name" value="acidPPc"/>
    <property type="match status" value="1"/>
</dbReference>
<protein>
    <recommendedName>
        <fullName evidence="2">Phosphatidic acid phosphatase type 2/haloperoxidase domain-containing protein</fullName>
    </recommendedName>
</protein>
<feature type="transmembrane region" description="Helical" evidence="1">
    <location>
        <begin position="64"/>
        <end position="86"/>
    </location>
</feature>
<evidence type="ECO:0000256" key="1">
    <source>
        <dbReference type="SAM" id="Phobius"/>
    </source>
</evidence>
<organism evidence="3 4">
    <name type="scientific">Candidatus Roizmanbacteria bacterium RIFCSPLOWO2_01_FULL_37_16</name>
    <dbReference type="NCBI Taxonomy" id="1802058"/>
    <lineage>
        <taxon>Bacteria</taxon>
        <taxon>Candidatus Roizmaniibacteriota</taxon>
    </lineage>
</organism>
<keyword evidence="1" id="KW-0472">Membrane</keyword>
<dbReference type="InterPro" id="IPR036938">
    <property type="entry name" value="PAP2/HPO_sf"/>
</dbReference>
<evidence type="ECO:0000259" key="2">
    <source>
        <dbReference type="SMART" id="SM00014"/>
    </source>
</evidence>
<accession>A0A1F7IKH5</accession>
<keyword evidence="1" id="KW-0812">Transmembrane</keyword>
<dbReference type="AlphaFoldDB" id="A0A1F7IKH5"/>
<sequence length="193" mass="22144">MLFLTNLDTFITNFVNIVLPHNLFFDYFFSFFSLRGNSILIWLILILIALVLEERKNPGIQKRDIKFVAIFLLTFTLSFITSDIILKNLIKRPRPDYYNTTNSTYAVEPGLAQCPKNYSFPSSHATTAVAAATVITSFDKKRKWLYFGVAILISLSRVYLSCHFFFDVAVGGIVGYLNSIFILKLIKSDKYHK</sequence>
<dbReference type="InterPro" id="IPR000326">
    <property type="entry name" value="PAP2/HPO"/>
</dbReference>
<dbReference type="EMBL" id="MGAI01000036">
    <property type="protein sequence ID" value="OGK43859.1"/>
    <property type="molecule type" value="Genomic_DNA"/>
</dbReference>
<dbReference type="Gene3D" id="1.20.144.10">
    <property type="entry name" value="Phosphatidic acid phosphatase type 2/haloperoxidase"/>
    <property type="match status" value="1"/>
</dbReference>
<dbReference type="PANTHER" id="PTHR14969:SF13">
    <property type="entry name" value="AT30094P"/>
    <property type="match status" value="1"/>
</dbReference>